<name>A0A086T0D0_HAPC1</name>
<keyword evidence="3" id="KW-1185">Reference proteome</keyword>
<dbReference type="OrthoDB" id="4923158at2759"/>
<proteinExistence type="predicted"/>
<comment type="caution">
    <text evidence="2">The sequence shown here is derived from an EMBL/GenBank/DDBJ whole genome shotgun (WGS) entry which is preliminary data.</text>
</comment>
<feature type="signal peptide" evidence="1">
    <location>
        <begin position="1"/>
        <end position="18"/>
    </location>
</feature>
<accession>A0A086T0D0</accession>
<dbReference type="EMBL" id="JPKY01000084">
    <property type="protein sequence ID" value="KFH42812.1"/>
    <property type="molecule type" value="Genomic_DNA"/>
</dbReference>
<organism evidence="2 3">
    <name type="scientific">Hapsidospora chrysogenum (strain ATCC 11550 / CBS 779.69 / DSM 880 / IAM 14645 / JCM 23072 / IMI 49137)</name>
    <name type="common">Acremonium chrysogenum</name>
    <dbReference type="NCBI Taxonomy" id="857340"/>
    <lineage>
        <taxon>Eukaryota</taxon>
        <taxon>Fungi</taxon>
        <taxon>Dikarya</taxon>
        <taxon>Ascomycota</taxon>
        <taxon>Pezizomycotina</taxon>
        <taxon>Sordariomycetes</taxon>
        <taxon>Hypocreomycetidae</taxon>
        <taxon>Hypocreales</taxon>
        <taxon>Bionectriaceae</taxon>
        <taxon>Hapsidospora</taxon>
    </lineage>
</organism>
<evidence type="ECO:0000313" key="2">
    <source>
        <dbReference type="EMBL" id="KFH42812.1"/>
    </source>
</evidence>
<dbReference type="Proteomes" id="UP000029964">
    <property type="component" value="Unassembled WGS sequence"/>
</dbReference>
<evidence type="ECO:0000313" key="3">
    <source>
        <dbReference type="Proteomes" id="UP000029964"/>
    </source>
</evidence>
<protein>
    <submittedName>
        <fullName evidence="2">Uncharacterized protein</fullName>
    </submittedName>
</protein>
<feature type="chain" id="PRO_5001815261" evidence="1">
    <location>
        <begin position="19"/>
        <end position="283"/>
    </location>
</feature>
<evidence type="ECO:0000256" key="1">
    <source>
        <dbReference type="SAM" id="SignalP"/>
    </source>
</evidence>
<sequence length="283" mass="29355">MKSTLALSSAALLALAKADGPYTLGSGADDVSSEAWASVAESANLTSSQTFTGRDVSSEFPGSSADGWTVSLAVRDNLPAEDGDDVLTATTLTLTAADEESSIDDSWRVCAHVFPVLSSSNPGFASEVPGCDGLVATECVDDLAKQGRGKFGEGCPSWKITPSCLRDLSEQKGYGVVIDDNLISGNASFFRQVDGSHAADDESVYMTAALQAYAVVTVFGPSGDSDEDAFAEVTCILPDTVEGDSVHPAPEQLEEEEEDAAAGLTKFVGWAGLTGAVALQFLF</sequence>
<dbReference type="HOGENOM" id="CLU_983419_0_0_1"/>
<reference evidence="3" key="1">
    <citation type="journal article" date="2014" name="Genome Announc.">
        <title>Genome sequence and annotation of Acremonium chrysogenum, producer of the beta-lactam antibiotic cephalosporin C.</title>
        <authorList>
            <person name="Terfehr D."/>
            <person name="Dahlmann T.A."/>
            <person name="Specht T."/>
            <person name="Zadra I."/>
            <person name="Kuernsteiner H."/>
            <person name="Kueck U."/>
        </authorList>
    </citation>
    <scope>NUCLEOTIDE SEQUENCE [LARGE SCALE GENOMIC DNA]</scope>
    <source>
        <strain evidence="3">ATCC 11550 / CBS 779.69 / DSM 880 / IAM 14645 / JCM 23072 / IMI 49137</strain>
    </source>
</reference>
<gene>
    <name evidence="2" type="ORF">ACRE_064290</name>
</gene>
<keyword evidence="1" id="KW-0732">Signal</keyword>
<dbReference type="AlphaFoldDB" id="A0A086T0D0"/>